<accession>A0A6I2MCJ5</accession>
<dbReference type="Proteomes" id="UP000441585">
    <property type="component" value="Unassembled WGS sequence"/>
</dbReference>
<reference evidence="1 2" key="1">
    <citation type="submission" date="2019-11" db="EMBL/GenBank/DDBJ databases">
        <title>Bacillus idriensis genome.</title>
        <authorList>
            <person name="Konopka E.N."/>
            <person name="Newman J.D."/>
        </authorList>
    </citation>
    <scope>NUCLEOTIDE SEQUENCE [LARGE SCALE GENOMIC DNA]</scope>
    <source>
        <strain evidence="1 2">DSM 19097</strain>
    </source>
</reference>
<keyword evidence="2" id="KW-1185">Reference proteome</keyword>
<proteinExistence type="predicted"/>
<dbReference type="RefSeq" id="WP_070874425.1">
    <property type="nucleotide sequence ID" value="NZ_CAJFZX010000005.1"/>
</dbReference>
<comment type="caution">
    <text evidence="1">The sequence shown here is derived from an EMBL/GenBank/DDBJ whole genome shotgun (WGS) entry which is preliminary data.</text>
</comment>
<name>A0A6I2MCJ5_9BACI</name>
<evidence type="ECO:0000313" key="2">
    <source>
        <dbReference type="Proteomes" id="UP000441585"/>
    </source>
</evidence>
<evidence type="ECO:0000313" key="1">
    <source>
        <dbReference type="EMBL" id="MRX56125.1"/>
    </source>
</evidence>
<dbReference type="EMBL" id="WKKF01000008">
    <property type="protein sequence ID" value="MRX56125.1"/>
    <property type="molecule type" value="Genomic_DNA"/>
</dbReference>
<organism evidence="1 2">
    <name type="scientific">Metabacillus idriensis</name>
    <dbReference type="NCBI Taxonomy" id="324768"/>
    <lineage>
        <taxon>Bacteria</taxon>
        <taxon>Bacillati</taxon>
        <taxon>Bacillota</taxon>
        <taxon>Bacilli</taxon>
        <taxon>Bacillales</taxon>
        <taxon>Bacillaceae</taxon>
        <taxon>Metabacillus</taxon>
    </lineage>
</organism>
<protein>
    <submittedName>
        <fullName evidence="1">Uncharacterized protein</fullName>
    </submittedName>
</protein>
<sequence length="146" mass="16976">MFQKFEVHNWVIEVDVDETKKQYSNNWGLCHCLDCLNFYEFMKSFSNLESKFLKRLGINPSKCVHLSKLVLNETGLHIYSGCYHIAGKIIEGIPVNSYSWNDENVAKIGCFTFVFSNDLHFVPGEFTKPTLQIDFEIEIPWVLKES</sequence>
<dbReference type="AlphaFoldDB" id="A0A6I2MCJ5"/>
<gene>
    <name evidence="1" type="ORF">GJU41_19385</name>
</gene>